<dbReference type="SMART" id="SM00421">
    <property type="entry name" value="HTH_LUXR"/>
    <property type="match status" value="1"/>
</dbReference>
<sequence length="215" mass="23202">MVGFIRVVLADAHPVCVKGVQVELSMDGVARVVGSAFDSTQLFDVLEHHECDVLVSDYALPGTDFGDGLSMFEHIQQRYPALGLVVLTSIDNPMALRALELRGVRAIVSKRDLPEHLRQALRAASRGGAYRSPRIREALGGGAGSACATPPVALTGREVEVVRLFASGYSLGEIAEKFRRSKKAISAQKRAAMRKLNVRNDMDLLSYGLQNGLAA</sequence>
<proteinExistence type="predicted"/>
<evidence type="ECO:0000313" key="7">
    <source>
        <dbReference type="Proteomes" id="UP001234798"/>
    </source>
</evidence>
<keyword evidence="1 3" id="KW-0597">Phosphoprotein</keyword>
<dbReference type="PANTHER" id="PTHR43214">
    <property type="entry name" value="TWO-COMPONENT RESPONSE REGULATOR"/>
    <property type="match status" value="1"/>
</dbReference>
<evidence type="ECO:0000259" key="4">
    <source>
        <dbReference type="PROSITE" id="PS50043"/>
    </source>
</evidence>
<dbReference type="CDD" id="cd06170">
    <property type="entry name" value="LuxR_C_like"/>
    <property type="match status" value="1"/>
</dbReference>
<accession>A0ABY9LV22</accession>
<dbReference type="PANTHER" id="PTHR43214:SF17">
    <property type="entry name" value="TRANSCRIPTIONAL REGULATORY PROTEIN RCSB"/>
    <property type="match status" value="1"/>
</dbReference>
<dbReference type="Pfam" id="PF00196">
    <property type="entry name" value="GerE"/>
    <property type="match status" value="1"/>
</dbReference>
<gene>
    <name evidence="6" type="ORF">RAS12_18635</name>
</gene>
<dbReference type="InterPro" id="IPR001789">
    <property type="entry name" value="Sig_transdc_resp-reg_receiver"/>
</dbReference>
<dbReference type="InterPro" id="IPR058245">
    <property type="entry name" value="NreC/VraR/RcsB-like_REC"/>
</dbReference>
<dbReference type="SMART" id="SM00448">
    <property type="entry name" value="REC"/>
    <property type="match status" value="1"/>
</dbReference>
<dbReference type="PROSITE" id="PS50043">
    <property type="entry name" value="HTH_LUXR_2"/>
    <property type="match status" value="1"/>
</dbReference>
<organism evidence="6 7">
    <name type="scientific">Achromobacter seleniivolatilans</name>
    <dbReference type="NCBI Taxonomy" id="3047478"/>
    <lineage>
        <taxon>Bacteria</taxon>
        <taxon>Pseudomonadati</taxon>
        <taxon>Pseudomonadota</taxon>
        <taxon>Betaproteobacteria</taxon>
        <taxon>Burkholderiales</taxon>
        <taxon>Alcaligenaceae</taxon>
        <taxon>Achromobacter</taxon>
    </lineage>
</organism>
<dbReference type="InterPro" id="IPR039420">
    <property type="entry name" value="WalR-like"/>
</dbReference>
<dbReference type="InterPro" id="IPR011006">
    <property type="entry name" value="CheY-like_superfamily"/>
</dbReference>
<feature type="modified residue" description="4-aspartylphosphate" evidence="3">
    <location>
        <position position="57"/>
    </location>
</feature>
<dbReference type="EMBL" id="CP132976">
    <property type="protein sequence ID" value="WMD18639.1"/>
    <property type="molecule type" value="Genomic_DNA"/>
</dbReference>
<feature type="domain" description="HTH luxR-type" evidence="4">
    <location>
        <begin position="147"/>
        <end position="212"/>
    </location>
</feature>
<evidence type="ECO:0000256" key="2">
    <source>
        <dbReference type="ARBA" id="ARBA00023125"/>
    </source>
</evidence>
<dbReference type="SUPFAM" id="SSF52172">
    <property type="entry name" value="CheY-like"/>
    <property type="match status" value="1"/>
</dbReference>
<evidence type="ECO:0000256" key="1">
    <source>
        <dbReference type="ARBA" id="ARBA00022553"/>
    </source>
</evidence>
<evidence type="ECO:0000256" key="3">
    <source>
        <dbReference type="PROSITE-ProRule" id="PRU00169"/>
    </source>
</evidence>
<dbReference type="Gene3D" id="3.40.50.2300">
    <property type="match status" value="1"/>
</dbReference>
<dbReference type="Proteomes" id="UP001234798">
    <property type="component" value="Chromosome"/>
</dbReference>
<dbReference type="CDD" id="cd17535">
    <property type="entry name" value="REC_NarL-like"/>
    <property type="match status" value="1"/>
</dbReference>
<dbReference type="RefSeq" id="WP_306937938.1">
    <property type="nucleotide sequence ID" value="NZ_CP132976.1"/>
</dbReference>
<dbReference type="InterPro" id="IPR000792">
    <property type="entry name" value="Tscrpt_reg_LuxR_C"/>
</dbReference>
<protein>
    <submittedName>
        <fullName evidence="6">Response regulator transcription factor</fullName>
    </submittedName>
</protein>
<name>A0ABY9LV22_9BURK</name>
<evidence type="ECO:0000313" key="6">
    <source>
        <dbReference type="EMBL" id="WMD18639.1"/>
    </source>
</evidence>
<evidence type="ECO:0000259" key="5">
    <source>
        <dbReference type="PROSITE" id="PS50110"/>
    </source>
</evidence>
<dbReference type="SUPFAM" id="SSF46894">
    <property type="entry name" value="C-terminal effector domain of the bipartite response regulators"/>
    <property type="match status" value="1"/>
</dbReference>
<reference evidence="6 7" key="1">
    <citation type="submission" date="2023-08" db="EMBL/GenBank/DDBJ databases">
        <title>Achromobacter seleniivolatilans sp. nov., isolated from seleniferous soil.</title>
        <authorList>
            <person name="Zhang S."/>
            <person name="Li K."/>
            <person name="Peng J."/>
            <person name="Zhao Q."/>
            <person name="Wang H."/>
            <person name="Guo Y."/>
        </authorList>
    </citation>
    <scope>NUCLEOTIDE SEQUENCE [LARGE SCALE GENOMIC DNA]</scope>
    <source>
        <strain evidence="6 7">R39</strain>
    </source>
</reference>
<dbReference type="PROSITE" id="PS50110">
    <property type="entry name" value="RESPONSE_REGULATORY"/>
    <property type="match status" value="1"/>
</dbReference>
<keyword evidence="2" id="KW-0238">DNA-binding</keyword>
<dbReference type="Pfam" id="PF00072">
    <property type="entry name" value="Response_reg"/>
    <property type="match status" value="1"/>
</dbReference>
<dbReference type="InterPro" id="IPR016032">
    <property type="entry name" value="Sig_transdc_resp-reg_C-effctor"/>
</dbReference>
<feature type="domain" description="Response regulatory" evidence="5">
    <location>
        <begin position="6"/>
        <end position="125"/>
    </location>
</feature>
<keyword evidence="7" id="KW-1185">Reference proteome</keyword>